<dbReference type="GO" id="GO:0003700">
    <property type="term" value="F:DNA-binding transcription factor activity"/>
    <property type="evidence" value="ECO:0007669"/>
    <property type="project" value="InterPro"/>
</dbReference>
<dbReference type="Pfam" id="PF00847">
    <property type="entry name" value="AP2"/>
    <property type="match status" value="1"/>
</dbReference>
<evidence type="ECO:0000256" key="3">
    <source>
        <dbReference type="ARBA" id="ARBA00023125"/>
    </source>
</evidence>
<comment type="subcellular location">
    <subcellularLocation>
        <location evidence="1">Nucleus</location>
    </subcellularLocation>
</comment>
<dbReference type="CDD" id="cd00018">
    <property type="entry name" value="AP2"/>
    <property type="match status" value="1"/>
</dbReference>
<dbReference type="PhylomeDB" id="V7BK08"/>
<keyword evidence="2" id="KW-0805">Transcription regulation</keyword>
<dbReference type="PIRSF" id="PIRSF038123">
    <property type="entry name" value="PTI6"/>
    <property type="match status" value="1"/>
</dbReference>
<dbReference type="PROSITE" id="PS51032">
    <property type="entry name" value="AP2_ERF"/>
    <property type="match status" value="1"/>
</dbReference>
<feature type="compositionally biased region" description="Low complexity" evidence="7">
    <location>
        <begin position="81"/>
        <end position="98"/>
    </location>
</feature>
<dbReference type="AlphaFoldDB" id="V7BK08"/>
<organism evidence="9 10">
    <name type="scientific">Phaseolus vulgaris</name>
    <name type="common">Kidney bean</name>
    <name type="synonym">French bean</name>
    <dbReference type="NCBI Taxonomy" id="3885"/>
    <lineage>
        <taxon>Eukaryota</taxon>
        <taxon>Viridiplantae</taxon>
        <taxon>Streptophyta</taxon>
        <taxon>Embryophyta</taxon>
        <taxon>Tracheophyta</taxon>
        <taxon>Spermatophyta</taxon>
        <taxon>Magnoliopsida</taxon>
        <taxon>eudicotyledons</taxon>
        <taxon>Gunneridae</taxon>
        <taxon>Pentapetalae</taxon>
        <taxon>rosids</taxon>
        <taxon>fabids</taxon>
        <taxon>Fabales</taxon>
        <taxon>Fabaceae</taxon>
        <taxon>Papilionoideae</taxon>
        <taxon>50 kb inversion clade</taxon>
        <taxon>NPAAA clade</taxon>
        <taxon>indigoferoid/millettioid clade</taxon>
        <taxon>Phaseoleae</taxon>
        <taxon>Phaseolus</taxon>
    </lineage>
</organism>
<evidence type="ECO:0000256" key="1">
    <source>
        <dbReference type="ARBA" id="ARBA00004123"/>
    </source>
</evidence>
<dbReference type="Gene3D" id="3.30.730.10">
    <property type="entry name" value="AP2/ERF domain"/>
    <property type="match status" value="1"/>
</dbReference>
<dbReference type="Gramene" id="ESW16906">
    <property type="protein sequence ID" value="ESW16906"/>
    <property type="gene ID" value="PHAVU_007G193900g"/>
</dbReference>
<dbReference type="InterPro" id="IPR001471">
    <property type="entry name" value="AP2/ERF_dom"/>
</dbReference>
<feature type="region of interest" description="Disordered" evidence="7">
    <location>
        <begin position="1"/>
        <end position="24"/>
    </location>
</feature>
<evidence type="ECO:0000256" key="6">
    <source>
        <dbReference type="ARBA" id="ARBA00024343"/>
    </source>
</evidence>
<feature type="region of interest" description="Disordered" evidence="7">
    <location>
        <begin position="81"/>
        <end position="100"/>
    </location>
</feature>
<dbReference type="GO" id="GO:0009873">
    <property type="term" value="P:ethylene-activated signaling pathway"/>
    <property type="evidence" value="ECO:0007669"/>
    <property type="project" value="InterPro"/>
</dbReference>
<dbReference type="InterPro" id="IPR016177">
    <property type="entry name" value="DNA-bd_dom_sf"/>
</dbReference>
<accession>V7BK08</accession>
<dbReference type="FunFam" id="3.30.730.10:FF:000001">
    <property type="entry name" value="Ethylene-responsive transcription factor 2"/>
    <property type="match status" value="1"/>
</dbReference>
<dbReference type="STRING" id="3885.V7BK08"/>
<dbReference type="SMART" id="SM00380">
    <property type="entry name" value="AP2"/>
    <property type="match status" value="1"/>
</dbReference>
<dbReference type="PANTHER" id="PTHR31190">
    <property type="entry name" value="DNA-BINDING DOMAIN"/>
    <property type="match status" value="1"/>
</dbReference>
<dbReference type="GO" id="GO:0005634">
    <property type="term" value="C:nucleus"/>
    <property type="evidence" value="ECO:0007669"/>
    <property type="project" value="UniProtKB-SubCell"/>
</dbReference>
<evidence type="ECO:0000313" key="9">
    <source>
        <dbReference type="EMBL" id="ESW16906.1"/>
    </source>
</evidence>
<evidence type="ECO:0000256" key="2">
    <source>
        <dbReference type="ARBA" id="ARBA00023015"/>
    </source>
</evidence>
<dbReference type="Proteomes" id="UP000000226">
    <property type="component" value="Chromosome 7"/>
</dbReference>
<feature type="domain" description="AP2/ERF" evidence="8">
    <location>
        <begin position="18"/>
        <end position="76"/>
    </location>
</feature>
<dbReference type="PRINTS" id="PR00367">
    <property type="entry name" value="ETHRSPELEMNT"/>
</dbReference>
<dbReference type="PANTHER" id="PTHR31190:SF456">
    <property type="entry name" value="AP2_ERF DOMAIN-CONTAINING PROTEIN"/>
    <property type="match status" value="1"/>
</dbReference>
<keyword evidence="5" id="KW-0539">Nucleus</keyword>
<evidence type="ECO:0000313" key="10">
    <source>
        <dbReference type="Proteomes" id="UP000000226"/>
    </source>
</evidence>
<protein>
    <recommendedName>
        <fullName evidence="8">AP2/ERF domain-containing protein</fullName>
    </recommendedName>
</protein>
<proteinExistence type="inferred from homology"/>
<evidence type="ECO:0000259" key="8">
    <source>
        <dbReference type="PROSITE" id="PS51032"/>
    </source>
</evidence>
<name>V7BK08_PHAVU</name>
<dbReference type="OMA" id="PHEYPSD"/>
<gene>
    <name evidence="9" type="ORF">PHAVU_007G193900g</name>
</gene>
<feature type="compositionally biased region" description="Basic and acidic residues" evidence="7">
    <location>
        <begin position="1"/>
        <end position="19"/>
    </location>
</feature>
<evidence type="ECO:0000256" key="4">
    <source>
        <dbReference type="ARBA" id="ARBA00023163"/>
    </source>
</evidence>
<keyword evidence="3" id="KW-0238">DNA-binding</keyword>
<evidence type="ECO:0000256" key="5">
    <source>
        <dbReference type="ARBA" id="ARBA00023242"/>
    </source>
</evidence>
<keyword evidence="4" id="KW-0804">Transcription</keyword>
<sequence length="137" mass="15563">MEEDSSKDKNLHTKKEPHYRGVRQRPWGKFAAEIRDPTKHGGRVWLGTFLTAEEAARAYDRAAFEMRGASAVLNFPNEYPSCSSMSSSSSLTPSSSSSMLKHDHGKQVIEFECLDDKLLEDLLDFDDYAYEKDLPKK</sequence>
<dbReference type="InterPro" id="IPR036955">
    <property type="entry name" value="AP2/ERF_dom_sf"/>
</dbReference>
<dbReference type="OrthoDB" id="10038011at2759"/>
<dbReference type="eggNOG" id="ENOG502S124">
    <property type="taxonomic scope" value="Eukaryota"/>
</dbReference>
<dbReference type="SUPFAM" id="SSF54171">
    <property type="entry name" value="DNA-binding domain"/>
    <property type="match status" value="1"/>
</dbReference>
<dbReference type="InterPro" id="IPR044808">
    <property type="entry name" value="ERF_plant"/>
</dbReference>
<reference evidence="10" key="1">
    <citation type="journal article" date="2014" name="Nat. Genet.">
        <title>A reference genome for common bean and genome-wide analysis of dual domestications.</title>
        <authorList>
            <person name="Schmutz J."/>
            <person name="McClean P.E."/>
            <person name="Mamidi S."/>
            <person name="Wu G.A."/>
            <person name="Cannon S.B."/>
            <person name="Grimwood J."/>
            <person name="Jenkins J."/>
            <person name="Shu S."/>
            <person name="Song Q."/>
            <person name="Chavarro C."/>
            <person name="Torres-Torres M."/>
            <person name="Geffroy V."/>
            <person name="Moghaddam S.M."/>
            <person name="Gao D."/>
            <person name="Abernathy B."/>
            <person name="Barry K."/>
            <person name="Blair M."/>
            <person name="Brick M.A."/>
            <person name="Chovatia M."/>
            <person name="Gepts P."/>
            <person name="Goodstein D.M."/>
            <person name="Gonzales M."/>
            <person name="Hellsten U."/>
            <person name="Hyten D.L."/>
            <person name="Jia G."/>
            <person name="Kelly J.D."/>
            <person name="Kudrna D."/>
            <person name="Lee R."/>
            <person name="Richard M.M."/>
            <person name="Miklas P.N."/>
            <person name="Osorno J.M."/>
            <person name="Rodrigues J."/>
            <person name="Thareau V."/>
            <person name="Urrea C.A."/>
            <person name="Wang M."/>
            <person name="Yu Y."/>
            <person name="Zhang M."/>
            <person name="Wing R.A."/>
            <person name="Cregan P.B."/>
            <person name="Rokhsar D.S."/>
            <person name="Jackson S.A."/>
        </authorList>
    </citation>
    <scope>NUCLEOTIDE SEQUENCE [LARGE SCALE GENOMIC DNA]</scope>
    <source>
        <strain evidence="10">cv. G19833</strain>
    </source>
</reference>
<dbReference type="SMR" id="V7BK08"/>
<comment type="similarity">
    <text evidence="6">Belongs to the AP2/ERF transcription factor family. ERF subfamily.</text>
</comment>
<evidence type="ECO:0000256" key="7">
    <source>
        <dbReference type="SAM" id="MobiDB-lite"/>
    </source>
</evidence>
<keyword evidence="10" id="KW-1185">Reference proteome</keyword>
<dbReference type="GO" id="GO:0003677">
    <property type="term" value="F:DNA binding"/>
    <property type="evidence" value="ECO:0007669"/>
    <property type="project" value="UniProtKB-KW"/>
</dbReference>
<dbReference type="EMBL" id="CM002294">
    <property type="protein sequence ID" value="ESW16906.1"/>
    <property type="molecule type" value="Genomic_DNA"/>
</dbReference>